<dbReference type="OrthoDB" id="447708at2759"/>
<dbReference type="SMART" id="SM00382">
    <property type="entry name" value="AAA"/>
    <property type="match status" value="2"/>
</dbReference>
<dbReference type="Pfam" id="PF07728">
    <property type="entry name" value="AAA_5"/>
    <property type="match status" value="1"/>
</dbReference>
<evidence type="ECO:0000313" key="2">
    <source>
        <dbReference type="EMBL" id="CAE7752513.1"/>
    </source>
</evidence>
<reference evidence="2" key="1">
    <citation type="submission" date="2021-02" db="EMBL/GenBank/DDBJ databases">
        <authorList>
            <person name="Dougan E. K."/>
            <person name="Rhodes N."/>
            <person name="Thang M."/>
            <person name="Chan C."/>
        </authorList>
    </citation>
    <scope>NUCLEOTIDE SEQUENCE</scope>
</reference>
<dbReference type="EMBL" id="CAJNJA010038997">
    <property type="protein sequence ID" value="CAE7752513.1"/>
    <property type="molecule type" value="Genomic_DNA"/>
</dbReference>
<dbReference type="GO" id="GO:0004842">
    <property type="term" value="F:ubiquitin-protein transferase activity"/>
    <property type="evidence" value="ECO:0007669"/>
    <property type="project" value="InterPro"/>
</dbReference>
<dbReference type="GO" id="GO:0016887">
    <property type="term" value="F:ATP hydrolysis activity"/>
    <property type="evidence" value="ECO:0007669"/>
    <property type="project" value="InterPro"/>
</dbReference>
<protein>
    <submittedName>
        <fullName evidence="2">RNF213 protein</fullName>
    </submittedName>
</protein>
<keyword evidence="3" id="KW-1185">Reference proteome</keyword>
<proteinExistence type="predicted"/>
<feature type="domain" description="AAA+ ATPase" evidence="1">
    <location>
        <begin position="1435"/>
        <end position="1697"/>
    </location>
</feature>
<feature type="domain" description="AAA+ ATPase" evidence="1">
    <location>
        <begin position="1768"/>
        <end position="1920"/>
    </location>
</feature>
<sequence length="2045" mass="225214">MAVGQVSEDWPDLPAASAIAGLQGGASPAFSQVPSTLLVVSPALSLLGKSSAFRALWSHEGCGAGRFEPSELQLSAIAWAGFYSSLQAPEASELPLLALELVLGRLQDAEELRLMAVTGSTLQLSDGKIVAWGTSDPSAEWEAAATDLARKLWHSLSVKRCHSALQQTLWGLREKLLDEKTGQKELRSKAKILSPRLGAFQSWETTALKNHGPIGALTAQIDARLLIHPEAVMTSMLNSFEMLQWLRKMPDDSDYLVRIEVALNRSEMEVPVELWLAAEGRVDESKLSALTAVRTTLHDLIYRAKSRFSTLDALLESLSGLEHSTEISGLVDALDFAFSLLGPLSELLGGKDAALARMLQMLKPTSCARWVLCYPRLAAPSPADDKAQEEEEETLAQTPAEARMLYLMLSSPDAAQASAPQRLVEILDFQASVTLAASTFDAAFGQVRMFNEQIGLVRLAAAVLDDLRVAGHPDYQTRPPPPMPHMDEPHVKEIHVEWHVARGRGVLSTFGNWRQNLINAQQTFPAFRLQKKPWRVVLGFFAARQLGCLLNAVSHDLRERAQEVLAAVASTWLWQSQAEAWSSDLLKRCRLQTGAEDAAALLQQDSQNLETLASALQATWMQHGAERVVRAPAAASDAGEVLGQLGPGAHVALATDFYSAVALLLWPFLARRLRPAAWEVLPCHVRTTPESVQLLLLRWAHCQPGQFFGLLLPAEAAFATQQIVVQAVHDAVDEAGPLPSPSCPLLILVCGENAAQAHVSTQLMQHRVEASQPPAHEFADKVVQLISAGDAAGPSVHVGPHCGCGKTFSVRMSAKEQGASYRQLKLTAALGFGALGRSLCGAVEGVQGPVLLHLDLTAGLPLLSSESFAAALFELIVLGRVARMGADRADGIFKLDSRVRVAIELPAGVEQPETAPWRCGPLLSWLPRVSSTVKAEAFCADEASLQAGLGDSFAAARHDGLRNPDAVATAYHRLQYVCGALAIVRRLGGAFPLHYEGADSELGGEECFSLLVEFAKLKLRPSLWNIWSFVDVLYWQLKEVHHPESVANQACIPEEGAPQAKPMSELLAQDCPMFKGELVAFILRTARDFATRQTANNEVDPETVVAAHLQNFHQDRFCGTWRLQPFSSDGHPVFAKYDKSEKGSGQFFLYYRAAQRMWVIDAELDKVAPAFAYTRKRDYDKGWWRMASWVPNKGMTVVKAEHPLAFEKDAVEVRGVDEQLTGSPEEYLVPLNGMYLRQPKDENVNGYQHFVLEKPRRHLFWDKGMDTWCIAHVCHSDEGVYAKSSRASLCGPYVTMGRDEQVPNARVSFVTAGQESASTRREPQQDEDFPLLRWENSSHDCMLFSNRKHQVCFLSSQPTKLRISMHPGLLFLLERNHVSVGESLDALTADHTKILGCLTGVDRSREEAAQLLDGKYCLTGDAVLKMLAIFVRLRCGLPVILMGECGCGKTELVRYLCAWLAVELVTLNVHGGTTEDDIDRAFAQARKLVQEREGERVIIFLDEINTSQHVNMLCEAVLERSLRGDVLPSNVDVLAALNPRRKRPQQQLTTGLVFGGQGSAEEEMSGLVYRVHAVPETVNDFLFDFGALTQKAEKMYVRSMVQNGWPESHEREQELVTELLCLAQAFIRWEEGDPSAVSLRDVKRCLRVARWTQERFGKKTAKSHPHPPSVVVAVALVYHYRLASRDSRHSLWIDLTRRAPWPGDRGEMKGSGWAELSKQREENGLTAMENILRKVQNNVAKEFEVEKDVVMNEALAENVFVGLLCIMNRIPLFIVGKPGTSKTLCMQVLMSNLQGKLSKSKFLQTLPALRLMQYQCSPLSTADGIQRQFDAASRFASNALDAQVVLLLDEVGLAEFSPDMPLKVLHGILAEPGIVSVVGLSNWRLDPAKMNRSVCLARPDPDSAEVGRTGAGLLAAFSGSSSPDWLKELSAAFWSVFADQGDRDWLGMRDYYSFVRAVRDGCLSASVEQPTAEILAFAIRRNFGGQPVLLERLLHAMLPAGARREGERLSWPLKELLRISRFHPGCCLAMAAGRPAALHGLSKQD</sequence>
<dbReference type="CDD" id="cd00009">
    <property type="entry name" value="AAA"/>
    <property type="match status" value="1"/>
</dbReference>
<dbReference type="InterPro" id="IPR027417">
    <property type="entry name" value="P-loop_NTPase"/>
</dbReference>
<evidence type="ECO:0000313" key="3">
    <source>
        <dbReference type="Proteomes" id="UP000601435"/>
    </source>
</evidence>
<dbReference type="InterPro" id="IPR031248">
    <property type="entry name" value="RNF213"/>
</dbReference>
<dbReference type="InterPro" id="IPR011704">
    <property type="entry name" value="ATPase_dyneun-rel_AAA"/>
</dbReference>
<dbReference type="SUPFAM" id="SSF52540">
    <property type="entry name" value="P-loop containing nucleoside triphosphate hydrolases"/>
    <property type="match status" value="2"/>
</dbReference>
<gene>
    <name evidence="2" type="primary">RNF213</name>
    <name evidence="2" type="ORF">SNEC2469_LOCUS21833</name>
</gene>
<name>A0A812XT81_9DINO</name>
<comment type="caution">
    <text evidence="2">The sequence shown here is derived from an EMBL/GenBank/DDBJ whole genome shotgun (WGS) entry which is preliminary data.</text>
</comment>
<dbReference type="GO" id="GO:0005524">
    <property type="term" value="F:ATP binding"/>
    <property type="evidence" value="ECO:0007669"/>
    <property type="project" value="InterPro"/>
</dbReference>
<dbReference type="PANTHER" id="PTHR22605">
    <property type="entry name" value="RZ-TYPE DOMAIN-CONTAINING PROTEIN"/>
    <property type="match status" value="1"/>
</dbReference>
<dbReference type="Proteomes" id="UP000601435">
    <property type="component" value="Unassembled WGS sequence"/>
</dbReference>
<dbReference type="Gene3D" id="3.40.50.300">
    <property type="entry name" value="P-loop containing nucleotide triphosphate hydrolases"/>
    <property type="match status" value="2"/>
</dbReference>
<accession>A0A812XT81</accession>
<dbReference type="PANTHER" id="PTHR22605:SF1">
    <property type="entry name" value="RZ-TYPE DOMAIN-CONTAINING PROTEIN"/>
    <property type="match status" value="1"/>
</dbReference>
<dbReference type="InterPro" id="IPR003593">
    <property type="entry name" value="AAA+_ATPase"/>
</dbReference>
<organism evidence="2 3">
    <name type="scientific">Symbiodinium necroappetens</name>
    <dbReference type="NCBI Taxonomy" id="1628268"/>
    <lineage>
        <taxon>Eukaryota</taxon>
        <taxon>Sar</taxon>
        <taxon>Alveolata</taxon>
        <taxon>Dinophyceae</taxon>
        <taxon>Suessiales</taxon>
        <taxon>Symbiodiniaceae</taxon>
        <taxon>Symbiodinium</taxon>
    </lineage>
</organism>
<evidence type="ECO:0000259" key="1">
    <source>
        <dbReference type="SMART" id="SM00382"/>
    </source>
</evidence>